<accession>A0A3C1KQ20</accession>
<proteinExistence type="predicted"/>
<dbReference type="InterPro" id="IPR050721">
    <property type="entry name" value="Trk_Ktr_HKT_K-transport"/>
</dbReference>
<dbReference type="Gene3D" id="3.30.70.1450">
    <property type="entry name" value="Regulator of K+ conductance, C-terminal domain"/>
    <property type="match status" value="1"/>
</dbReference>
<dbReference type="EMBL" id="DMND01000187">
    <property type="protein sequence ID" value="HAN28800.1"/>
    <property type="molecule type" value="Genomic_DNA"/>
</dbReference>
<gene>
    <name evidence="2" type="ORF">DCP75_13960</name>
</gene>
<dbReference type="STRING" id="1121937.GCA_000423125_02083"/>
<dbReference type="InterPro" id="IPR036721">
    <property type="entry name" value="RCK_C_sf"/>
</dbReference>
<protein>
    <submittedName>
        <fullName evidence="2">Potassium transporter TrkA</fullName>
    </submittedName>
</protein>
<evidence type="ECO:0000313" key="2">
    <source>
        <dbReference type="EMBL" id="HAN28800.1"/>
    </source>
</evidence>
<name>A0A3C1KQ20_9GAMM</name>
<dbReference type="SUPFAM" id="SSF51735">
    <property type="entry name" value="NAD(P)-binding Rossmann-fold domains"/>
    <property type="match status" value="2"/>
</dbReference>
<dbReference type="GO" id="GO:0008324">
    <property type="term" value="F:monoatomic cation transmembrane transporter activity"/>
    <property type="evidence" value="ECO:0007669"/>
    <property type="project" value="InterPro"/>
</dbReference>
<dbReference type="AlphaFoldDB" id="A0A3C1KQ20"/>
<dbReference type="Pfam" id="PF02254">
    <property type="entry name" value="TrkA_N"/>
    <property type="match status" value="2"/>
</dbReference>
<comment type="caution">
    <text evidence="2">The sequence shown here is derived from an EMBL/GenBank/DDBJ whole genome shotgun (WGS) entry which is preliminary data.</text>
</comment>
<sequence>GRMLTSALTDRGYQVVVIEDNQEKVEALEVVEFMAPVTAFCMNANLPENLIEAGLRSRWCTGVIAVTGEGHINLKVAISATLLNHKVAVYASADTRNDADNMRSFDTDCVVNPVEEYVRRLELAIDKPDLFRLYHWLNSGPGARLTRATPIPRGKWIVCGYSRVGRAVYQLLRERGMEVAVIHPDPEQAGCPYGTVAGRGTQAEELSAAGVEEAVGIVAATSDDADNLSILITARALNPELFHVVLENGLSSHALFRAAEPDFLGQPSMVVAGTILSRISSGLVEPFIQQLLQLNNDTGRDALARFLRHQNDHPPEFSSGRISNRRSPALARALTAGQRITVGNLLADPSNWRERLHLEVVMIRKQKEDLLFPADDVPLEMGDRLLLAGRDGEAQRLQAVLENDQRLEYLLTGRNRQHGVFWRWLEQRSSKG</sequence>
<dbReference type="InterPro" id="IPR036291">
    <property type="entry name" value="NAD(P)-bd_dom_sf"/>
</dbReference>
<feature type="non-terminal residue" evidence="2">
    <location>
        <position position="1"/>
    </location>
</feature>
<dbReference type="PANTHER" id="PTHR43833">
    <property type="entry name" value="POTASSIUM CHANNEL PROTEIN 2-RELATED-RELATED"/>
    <property type="match status" value="1"/>
</dbReference>
<dbReference type="InterPro" id="IPR003148">
    <property type="entry name" value="RCK_N"/>
</dbReference>
<evidence type="ECO:0000259" key="1">
    <source>
        <dbReference type="PROSITE" id="PS51202"/>
    </source>
</evidence>
<dbReference type="GO" id="GO:0006813">
    <property type="term" value="P:potassium ion transport"/>
    <property type="evidence" value="ECO:0007669"/>
    <property type="project" value="InterPro"/>
</dbReference>
<reference evidence="2 3" key="1">
    <citation type="journal article" date="2018" name="Nat. Biotechnol.">
        <title>A standardized bacterial taxonomy based on genome phylogeny substantially revises the tree of life.</title>
        <authorList>
            <person name="Parks D.H."/>
            <person name="Chuvochina M."/>
            <person name="Waite D.W."/>
            <person name="Rinke C."/>
            <person name="Skarshewski A."/>
            <person name="Chaumeil P.A."/>
            <person name="Hugenholtz P."/>
        </authorList>
    </citation>
    <scope>NUCLEOTIDE SEQUENCE [LARGE SCALE GENOMIC DNA]</scope>
    <source>
        <strain evidence="2">UBA9158</strain>
    </source>
</reference>
<dbReference type="SUPFAM" id="SSF116726">
    <property type="entry name" value="TrkA C-terminal domain-like"/>
    <property type="match status" value="1"/>
</dbReference>
<organism evidence="2 3">
    <name type="scientific">Haliea salexigens</name>
    <dbReference type="NCBI Taxonomy" id="287487"/>
    <lineage>
        <taxon>Bacteria</taxon>
        <taxon>Pseudomonadati</taxon>
        <taxon>Pseudomonadota</taxon>
        <taxon>Gammaproteobacteria</taxon>
        <taxon>Cellvibrionales</taxon>
        <taxon>Halieaceae</taxon>
        <taxon>Haliea</taxon>
    </lineage>
</organism>
<evidence type="ECO:0000313" key="3">
    <source>
        <dbReference type="Proteomes" id="UP000259273"/>
    </source>
</evidence>
<dbReference type="InterPro" id="IPR006037">
    <property type="entry name" value="RCK_C"/>
</dbReference>
<dbReference type="PANTHER" id="PTHR43833:SF11">
    <property type="entry name" value="VOLTAGE-GATED POTASSIUM CHANNEL KCH"/>
    <property type="match status" value="1"/>
</dbReference>
<dbReference type="Gene3D" id="3.40.50.720">
    <property type="entry name" value="NAD(P)-binding Rossmann-like Domain"/>
    <property type="match status" value="2"/>
</dbReference>
<dbReference type="Proteomes" id="UP000259273">
    <property type="component" value="Unassembled WGS sequence"/>
</dbReference>
<dbReference type="PROSITE" id="PS51202">
    <property type="entry name" value="RCK_C"/>
    <property type="match status" value="1"/>
</dbReference>
<feature type="domain" description="RCK C-terminal" evidence="1">
    <location>
        <begin position="323"/>
        <end position="403"/>
    </location>
</feature>